<dbReference type="EMBL" id="JAKWBI020000403">
    <property type="protein sequence ID" value="KAJ2895424.1"/>
    <property type="molecule type" value="Genomic_DNA"/>
</dbReference>
<organism evidence="1 2">
    <name type="scientific">Zalerion maritima</name>
    <dbReference type="NCBI Taxonomy" id="339359"/>
    <lineage>
        <taxon>Eukaryota</taxon>
        <taxon>Fungi</taxon>
        <taxon>Dikarya</taxon>
        <taxon>Ascomycota</taxon>
        <taxon>Pezizomycotina</taxon>
        <taxon>Sordariomycetes</taxon>
        <taxon>Lulworthiomycetidae</taxon>
        <taxon>Lulworthiales</taxon>
        <taxon>Lulworthiaceae</taxon>
        <taxon>Zalerion</taxon>
    </lineage>
</organism>
<dbReference type="Proteomes" id="UP001201980">
    <property type="component" value="Unassembled WGS sequence"/>
</dbReference>
<reference evidence="1" key="1">
    <citation type="submission" date="2022-07" db="EMBL/GenBank/DDBJ databases">
        <title>Draft genome sequence of Zalerion maritima ATCC 34329, a (micro)plastics degrading marine fungus.</title>
        <authorList>
            <person name="Paco A."/>
            <person name="Goncalves M.F.M."/>
            <person name="Rocha-Santos T.A.P."/>
            <person name="Alves A."/>
        </authorList>
    </citation>
    <scope>NUCLEOTIDE SEQUENCE</scope>
    <source>
        <strain evidence="1">ATCC 34329</strain>
    </source>
</reference>
<keyword evidence="2" id="KW-1185">Reference proteome</keyword>
<dbReference type="AlphaFoldDB" id="A0AAD5RJY2"/>
<name>A0AAD5RJY2_9PEZI</name>
<dbReference type="Gene3D" id="1.10.510.10">
    <property type="entry name" value="Transferase(Phosphotransferase) domain 1"/>
    <property type="match status" value="1"/>
</dbReference>
<dbReference type="SUPFAM" id="SSF56112">
    <property type="entry name" value="Protein kinase-like (PK-like)"/>
    <property type="match status" value="1"/>
</dbReference>
<proteinExistence type="predicted"/>
<sequence>MPPNLIKDRNTSADLKREAHLYEALGRHERIKSYVCLEVNQDTNEAWALRLERAPHDSLRRTAPPRLQRSMGDLSTRNTLIFDGLRLKLCDFAGSRLEGVYDDITYLYEIRYRPPLPRKDCPSVGSMKQELFALGSAIYEISEWKVPYGTTADDRNVDRALGRGEWPVLSDDNPAGDIVAANTSQSLNLDVSSQIGSLPKRDFLRPTTLRRCFHPRLRVDGWRTSPTTLVRYIAETAASAALMTALSAGNLRRDLSARFASTACDSPRW</sequence>
<evidence type="ECO:0000313" key="1">
    <source>
        <dbReference type="EMBL" id="KAJ2895424.1"/>
    </source>
</evidence>
<dbReference type="InterPro" id="IPR011009">
    <property type="entry name" value="Kinase-like_dom_sf"/>
</dbReference>
<comment type="caution">
    <text evidence="1">The sequence shown here is derived from an EMBL/GenBank/DDBJ whole genome shotgun (WGS) entry which is preliminary data.</text>
</comment>
<evidence type="ECO:0000313" key="2">
    <source>
        <dbReference type="Proteomes" id="UP001201980"/>
    </source>
</evidence>
<evidence type="ECO:0008006" key="3">
    <source>
        <dbReference type="Google" id="ProtNLM"/>
    </source>
</evidence>
<gene>
    <name evidence="1" type="ORF">MKZ38_006592</name>
</gene>
<protein>
    <recommendedName>
        <fullName evidence="3">Protein kinase domain-containing protein</fullName>
    </recommendedName>
</protein>
<accession>A0AAD5RJY2</accession>